<reference evidence="3" key="1">
    <citation type="submission" date="2022-11" db="UniProtKB">
        <authorList>
            <consortium name="WormBaseParasite"/>
        </authorList>
    </citation>
    <scope>IDENTIFICATION</scope>
</reference>
<dbReference type="Proteomes" id="UP000887560">
    <property type="component" value="Unplaced"/>
</dbReference>
<evidence type="ECO:0000256" key="1">
    <source>
        <dbReference type="SAM" id="Phobius"/>
    </source>
</evidence>
<protein>
    <submittedName>
        <fullName evidence="3">Uncharacterized protein</fullName>
    </submittedName>
</protein>
<evidence type="ECO:0000313" key="2">
    <source>
        <dbReference type="Proteomes" id="UP000887560"/>
    </source>
</evidence>
<organism evidence="2 3">
    <name type="scientific">Meloidogyne floridensis</name>
    <dbReference type="NCBI Taxonomy" id="298350"/>
    <lineage>
        <taxon>Eukaryota</taxon>
        <taxon>Metazoa</taxon>
        <taxon>Ecdysozoa</taxon>
        <taxon>Nematoda</taxon>
        <taxon>Chromadorea</taxon>
        <taxon>Rhabditida</taxon>
        <taxon>Tylenchina</taxon>
        <taxon>Tylenchomorpha</taxon>
        <taxon>Tylenchoidea</taxon>
        <taxon>Meloidogynidae</taxon>
        <taxon>Meloidogyninae</taxon>
        <taxon>Meloidogyne</taxon>
    </lineage>
</organism>
<evidence type="ECO:0000313" key="3">
    <source>
        <dbReference type="WBParaSite" id="scf7180000422791.g9598"/>
    </source>
</evidence>
<dbReference type="WBParaSite" id="scf7180000422791.g9598">
    <property type="protein sequence ID" value="scf7180000422791.g9598"/>
    <property type="gene ID" value="scf7180000422791.g9598"/>
</dbReference>
<accession>A0A915P2R6</accession>
<feature type="transmembrane region" description="Helical" evidence="1">
    <location>
        <begin position="151"/>
        <end position="176"/>
    </location>
</feature>
<feature type="transmembrane region" description="Helical" evidence="1">
    <location>
        <begin position="188"/>
        <end position="210"/>
    </location>
</feature>
<dbReference type="AlphaFoldDB" id="A0A915P2R6"/>
<keyword evidence="1" id="KW-0472">Membrane</keyword>
<keyword evidence="1" id="KW-1133">Transmembrane helix</keyword>
<keyword evidence="1" id="KW-0812">Transmembrane</keyword>
<keyword evidence="2" id="KW-1185">Reference proteome</keyword>
<proteinExistence type="predicted"/>
<name>A0A915P2R6_9BILA</name>
<sequence length="262" mass="29786">MNNLQTNNNLNYYGHQRASFSTDIVCNNNNSTSFPHKISPIQNTPKIQISFPESNALPPPKPIRNRPSYPFTKKVIGRNKTAQVNWKKMGEAVLSSQYKQKMASQSTLKTMSNIVIPKKRYSTWRKDSLRDFQTSTFTKERRKHKSVPSSLKTVMALSGLFVCGLMLLLSGIIVIFSVVNNIKQKDFVFRAAGAGLSLFGLISLLICALLQRKNVGKWFSDMSRDLFALREATTIIENNTNREDKRESFSVIDEIPDTFIRQ</sequence>